<dbReference type="InterPro" id="IPR000477">
    <property type="entry name" value="RT_dom"/>
</dbReference>
<reference evidence="3" key="2">
    <citation type="submission" date="2014-07" db="EMBL/GenBank/DDBJ databases">
        <authorList>
            <person name="Hull J."/>
        </authorList>
    </citation>
    <scope>NUCLEOTIDE SEQUENCE</scope>
</reference>
<evidence type="ECO:0000313" key="3">
    <source>
        <dbReference type="EMBL" id="JAG07853.1"/>
    </source>
</evidence>
<keyword evidence="3" id="KW-0695">RNA-directed DNA polymerase</keyword>
<feature type="non-terminal residue" evidence="3">
    <location>
        <position position="420"/>
    </location>
</feature>
<sequence>ANLGLVDWAELYSITDVNQAVEILYNNLNLAKNKSTKIVNIKVNDRTETIKPWVTKGILNSMNRRDKLKNKLNKQPYNTILRREYNNLRNRITTLTRAARDDYYSEEFEINKNKPYKLWKLLNEAACRSNKKQNKEFPIEKWIDEKGKKMCTKDIANKLNNFFVNVGSEQANRTKSRNPRAPTTRKRDSMSLCPITEKEVMEICKTLKINTASGIDNISASTIKNNADLLTKPLTHIYNLSIATGVFPKAFKTAKIAPLHKTGDESNPENYRPISLISVLSKIFEKIIKKKLMDYLQKIQYILPNQFGFQSDKGVDDALYEFTNFVLKAIDSKNKILSCFLDVSKCFDCINKKHLLVKLESIGIRGITHDWFSSYLMDREQVVAIGDVYSDTAKLEEYSISQGTALAPILFLIYINQACD</sequence>
<dbReference type="Pfam" id="PF00078">
    <property type="entry name" value="RVT_1"/>
    <property type="match status" value="1"/>
</dbReference>
<dbReference type="AlphaFoldDB" id="A0A0A9WMX2"/>
<keyword evidence="3" id="KW-0548">Nucleotidyltransferase</keyword>
<feature type="domain" description="Reverse transcriptase" evidence="2">
    <location>
        <begin position="240"/>
        <end position="420"/>
    </location>
</feature>
<dbReference type="SUPFAM" id="SSF56672">
    <property type="entry name" value="DNA/RNA polymerases"/>
    <property type="match status" value="1"/>
</dbReference>
<dbReference type="InterPro" id="IPR043502">
    <property type="entry name" value="DNA/RNA_pol_sf"/>
</dbReference>
<dbReference type="GO" id="GO:0003964">
    <property type="term" value="F:RNA-directed DNA polymerase activity"/>
    <property type="evidence" value="ECO:0007669"/>
    <property type="project" value="UniProtKB-KW"/>
</dbReference>
<protein>
    <submittedName>
        <fullName evidence="3">Putative RNA-directed DNA polymerase from transposon BS</fullName>
    </submittedName>
</protein>
<dbReference type="PANTHER" id="PTHR47510">
    <property type="entry name" value="REVERSE TRANSCRIPTASE DOMAIN-CONTAINING PROTEIN"/>
    <property type="match status" value="1"/>
</dbReference>
<reference evidence="3" key="1">
    <citation type="journal article" date="2014" name="PLoS ONE">
        <title>Transcriptome-Based Identification of ABC Transporters in the Western Tarnished Plant Bug Lygus hesperus.</title>
        <authorList>
            <person name="Hull J.J."/>
            <person name="Chaney K."/>
            <person name="Geib S.M."/>
            <person name="Fabrick J.A."/>
            <person name="Brent C.S."/>
            <person name="Walsh D."/>
            <person name="Lavine L.C."/>
        </authorList>
    </citation>
    <scope>NUCLEOTIDE SEQUENCE</scope>
</reference>
<proteinExistence type="predicted"/>
<feature type="non-terminal residue" evidence="3">
    <location>
        <position position="1"/>
    </location>
</feature>
<evidence type="ECO:0000259" key="2">
    <source>
        <dbReference type="PROSITE" id="PS50878"/>
    </source>
</evidence>
<keyword evidence="3" id="KW-0808">Transferase</keyword>
<organism evidence="3">
    <name type="scientific">Lygus hesperus</name>
    <name type="common">Western plant bug</name>
    <dbReference type="NCBI Taxonomy" id="30085"/>
    <lineage>
        <taxon>Eukaryota</taxon>
        <taxon>Metazoa</taxon>
        <taxon>Ecdysozoa</taxon>
        <taxon>Arthropoda</taxon>
        <taxon>Hexapoda</taxon>
        <taxon>Insecta</taxon>
        <taxon>Pterygota</taxon>
        <taxon>Neoptera</taxon>
        <taxon>Paraneoptera</taxon>
        <taxon>Hemiptera</taxon>
        <taxon>Heteroptera</taxon>
        <taxon>Panheteroptera</taxon>
        <taxon>Cimicomorpha</taxon>
        <taxon>Miridae</taxon>
        <taxon>Mirini</taxon>
        <taxon>Lygus</taxon>
    </lineage>
</organism>
<accession>A0A0A9WMX2</accession>
<dbReference type="PANTHER" id="PTHR47510:SF3">
    <property type="entry name" value="ENDO_EXONUCLEASE_PHOSPHATASE DOMAIN-CONTAINING PROTEIN"/>
    <property type="match status" value="1"/>
</dbReference>
<name>A0A0A9WMX2_LYGHE</name>
<dbReference type="PROSITE" id="PS50878">
    <property type="entry name" value="RT_POL"/>
    <property type="match status" value="1"/>
</dbReference>
<evidence type="ECO:0000256" key="1">
    <source>
        <dbReference type="SAM" id="MobiDB-lite"/>
    </source>
</evidence>
<gene>
    <name evidence="3" type="primary">RTase_69</name>
    <name evidence="3" type="ORF">CM83_849</name>
</gene>
<feature type="region of interest" description="Disordered" evidence="1">
    <location>
        <begin position="170"/>
        <end position="189"/>
    </location>
</feature>
<dbReference type="EMBL" id="GBHO01035751">
    <property type="protein sequence ID" value="JAG07853.1"/>
    <property type="molecule type" value="Transcribed_RNA"/>
</dbReference>